<evidence type="ECO:0000313" key="7">
    <source>
        <dbReference type="EMBL" id="MBP5857400.1"/>
    </source>
</evidence>
<comment type="function">
    <text evidence="1 5">Has a glutathione-disulfide oxidoreductase activity in the presence of NADPH and glutathione reductase. Reduces low molecular weight disulfides and proteins.</text>
</comment>
<dbReference type="EMBL" id="JAGMWN010000004">
    <property type="protein sequence ID" value="MBP5857400.1"/>
    <property type="molecule type" value="Genomic_DNA"/>
</dbReference>
<evidence type="ECO:0000256" key="3">
    <source>
        <dbReference type="ARBA" id="ARBA00022448"/>
    </source>
</evidence>
<dbReference type="InterPro" id="IPR011900">
    <property type="entry name" value="GRX_bact"/>
</dbReference>
<evidence type="ECO:0000256" key="5">
    <source>
        <dbReference type="RuleBase" id="RU364065"/>
    </source>
</evidence>
<dbReference type="GO" id="GO:0045454">
    <property type="term" value="P:cell redox homeostasis"/>
    <property type="evidence" value="ECO:0007669"/>
    <property type="project" value="InterPro"/>
</dbReference>
<evidence type="ECO:0000256" key="2">
    <source>
        <dbReference type="ARBA" id="ARBA00007787"/>
    </source>
</evidence>
<protein>
    <recommendedName>
        <fullName evidence="5">Glutaredoxin</fullName>
    </recommendedName>
</protein>
<evidence type="ECO:0000259" key="6">
    <source>
        <dbReference type="Pfam" id="PF00462"/>
    </source>
</evidence>
<dbReference type="Proteomes" id="UP000672602">
    <property type="component" value="Unassembled WGS sequence"/>
</dbReference>
<organism evidence="7 8">
    <name type="scientific">Marivibrio halodurans</name>
    <dbReference type="NCBI Taxonomy" id="2039722"/>
    <lineage>
        <taxon>Bacteria</taxon>
        <taxon>Pseudomonadati</taxon>
        <taxon>Pseudomonadota</taxon>
        <taxon>Alphaproteobacteria</taxon>
        <taxon>Rhodospirillales</taxon>
        <taxon>Rhodospirillaceae</taxon>
        <taxon>Marivibrio</taxon>
    </lineage>
</organism>
<keyword evidence="5" id="KW-0963">Cytoplasm</keyword>
<dbReference type="NCBIfam" id="TIGR02181">
    <property type="entry name" value="GRX_bact"/>
    <property type="match status" value="1"/>
</dbReference>
<evidence type="ECO:0000256" key="1">
    <source>
        <dbReference type="ARBA" id="ARBA00002549"/>
    </source>
</evidence>
<keyword evidence="3 5" id="KW-0813">Transport</keyword>
<keyword evidence="4 5" id="KW-0249">Electron transport</keyword>
<dbReference type="RefSeq" id="WP_210681985.1">
    <property type="nucleotide sequence ID" value="NZ_JAGMWN010000004.1"/>
</dbReference>
<dbReference type="InterPro" id="IPR036249">
    <property type="entry name" value="Thioredoxin-like_sf"/>
</dbReference>
<dbReference type="InterPro" id="IPR014025">
    <property type="entry name" value="Glutaredoxin_subgr"/>
</dbReference>
<feature type="domain" description="Glutaredoxin" evidence="6">
    <location>
        <begin position="4"/>
        <end position="64"/>
    </location>
</feature>
<accession>A0A8J7V2J8</accession>
<proteinExistence type="inferred from homology"/>
<dbReference type="GO" id="GO:0015038">
    <property type="term" value="F:glutathione disulfide oxidoreductase activity"/>
    <property type="evidence" value="ECO:0007669"/>
    <property type="project" value="UniProtKB-UniRule"/>
</dbReference>
<dbReference type="PANTHER" id="PTHR45694">
    <property type="entry name" value="GLUTAREDOXIN 2"/>
    <property type="match status" value="1"/>
</dbReference>
<reference evidence="7" key="1">
    <citation type="submission" date="2021-04" db="EMBL/GenBank/DDBJ databases">
        <authorList>
            <person name="Zhang D.-C."/>
        </authorList>
    </citation>
    <scope>NUCLEOTIDE SEQUENCE</scope>
    <source>
        <strain evidence="7">CGMCC 1.15697</strain>
    </source>
</reference>
<comment type="similarity">
    <text evidence="2 5">Belongs to the glutaredoxin family.</text>
</comment>
<dbReference type="PROSITE" id="PS51354">
    <property type="entry name" value="GLUTAREDOXIN_2"/>
    <property type="match status" value="1"/>
</dbReference>
<dbReference type="PANTHER" id="PTHR45694:SF18">
    <property type="entry name" value="GLUTAREDOXIN-1-RELATED"/>
    <property type="match status" value="1"/>
</dbReference>
<evidence type="ECO:0000256" key="4">
    <source>
        <dbReference type="ARBA" id="ARBA00022982"/>
    </source>
</evidence>
<dbReference type="GO" id="GO:0034599">
    <property type="term" value="P:cellular response to oxidative stress"/>
    <property type="evidence" value="ECO:0007669"/>
    <property type="project" value="TreeGrafter"/>
</dbReference>
<evidence type="ECO:0000313" key="8">
    <source>
        <dbReference type="Proteomes" id="UP000672602"/>
    </source>
</evidence>
<dbReference type="GO" id="GO:0005737">
    <property type="term" value="C:cytoplasm"/>
    <property type="evidence" value="ECO:0007669"/>
    <property type="project" value="TreeGrafter"/>
</dbReference>
<dbReference type="AlphaFoldDB" id="A0A8J7V2J8"/>
<gene>
    <name evidence="7" type="primary">grxC</name>
    <name evidence="7" type="ORF">KAJ83_10300</name>
</gene>
<sequence>MAHVEIYTRPMCGFCFKAKKLLGKKSIDFVEYNIWEEDGRKDEMTERTGGATTVPQVFIDGKYVGDCDKLHRLDDEGELDKLLASAA</sequence>
<dbReference type="InterPro" id="IPR002109">
    <property type="entry name" value="Glutaredoxin"/>
</dbReference>
<dbReference type="Gene3D" id="3.40.30.10">
    <property type="entry name" value="Glutaredoxin"/>
    <property type="match status" value="1"/>
</dbReference>
<dbReference type="Pfam" id="PF00462">
    <property type="entry name" value="Glutaredoxin"/>
    <property type="match status" value="1"/>
</dbReference>
<name>A0A8J7V2J8_9PROT</name>
<dbReference type="SUPFAM" id="SSF52833">
    <property type="entry name" value="Thioredoxin-like"/>
    <property type="match status" value="1"/>
</dbReference>
<keyword evidence="8" id="KW-1185">Reference proteome</keyword>
<keyword evidence="5" id="KW-0676">Redox-active center</keyword>
<comment type="caution">
    <text evidence="7">The sequence shown here is derived from an EMBL/GenBank/DDBJ whole genome shotgun (WGS) entry which is preliminary data.</text>
</comment>
<dbReference type="PRINTS" id="PR00160">
    <property type="entry name" value="GLUTAREDOXIN"/>
</dbReference>